<evidence type="ECO:0000313" key="6">
    <source>
        <dbReference type="Proteomes" id="UP000199155"/>
    </source>
</evidence>
<dbReference type="InterPro" id="IPR018060">
    <property type="entry name" value="HTH_AraC"/>
</dbReference>
<evidence type="ECO:0000259" key="4">
    <source>
        <dbReference type="PROSITE" id="PS01124"/>
    </source>
</evidence>
<proteinExistence type="predicted"/>
<dbReference type="Gene3D" id="1.10.10.60">
    <property type="entry name" value="Homeodomain-like"/>
    <property type="match status" value="1"/>
</dbReference>
<dbReference type="STRING" id="417292.SAMN05421806_1011274"/>
<gene>
    <name evidence="5" type="ORF">SAMN05421806_1011274</name>
</gene>
<evidence type="ECO:0000313" key="5">
    <source>
        <dbReference type="EMBL" id="SDJ61447.1"/>
    </source>
</evidence>
<evidence type="ECO:0000256" key="3">
    <source>
        <dbReference type="ARBA" id="ARBA00023163"/>
    </source>
</evidence>
<dbReference type="Proteomes" id="UP000199155">
    <property type="component" value="Unassembled WGS sequence"/>
</dbReference>
<dbReference type="AlphaFoldDB" id="A0A1G8V6F3"/>
<keyword evidence="2 5" id="KW-0238">DNA-binding</keyword>
<evidence type="ECO:0000256" key="2">
    <source>
        <dbReference type="ARBA" id="ARBA00023125"/>
    </source>
</evidence>
<accession>A0A1G8V6F3</accession>
<feature type="domain" description="HTH araC/xylS-type" evidence="4">
    <location>
        <begin position="135"/>
        <end position="232"/>
    </location>
</feature>
<dbReference type="PROSITE" id="PS01124">
    <property type="entry name" value="HTH_ARAC_FAMILY_2"/>
    <property type="match status" value="1"/>
</dbReference>
<dbReference type="GO" id="GO:0043565">
    <property type="term" value="F:sequence-specific DNA binding"/>
    <property type="evidence" value="ECO:0007669"/>
    <property type="project" value="InterPro"/>
</dbReference>
<dbReference type="InterPro" id="IPR046532">
    <property type="entry name" value="DUF6597"/>
</dbReference>
<dbReference type="InterPro" id="IPR050204">
    <property type="entry name" value="AraC_XylS_family_regulators"/>
</dbReference>
<keyword evidence="6" id="KW-1185">Reference proteome</keyword>
<protein>
    <submittedName>
        <fullName evidence="5">AraC-type DNA-binding protein</fullName>
    </submittedName>
</protein>
<evidence type="ECO:0000256" key="1">
    <source>
        <dbReference type="ARBA" id="ARBA00023015"/>
    </source>
</evidence>
<keyword evidence="3" id="KW-0804">Transcription</keyword>
<dbReference type="PANTHER" id="PTHR46796:SF15">
    <property type="entry name" value="BLL1074 PROTEIN"/>
    <property type="match status" value="1"/>
</dbReference>
<name>A0A1G8V6F3_9ACTN</name>
<keyword evidence="1" id="KW-0805">Transcription regulation</keyword>
<dbReference type="Pfam" id="PF20240">
    <property type="entry name" value="DUF6597"/>
    <property type="match status" value="1"/>
</dbReference>
<reference evidence="5 6" key="1">
    <citation type="submission" date="2016-10" db="EMBL/GenBank/DDBJ databases">
        <authorList>
            <person name="de Groot N.N."/>
        </authorList>
    </citation>
    <scope>NUCLEOTIDE SEQUENCE [LARGE SCALE GENOMIC DNA]</scope>
    <source>
        <strain evidence="5 6">CGMCC 4.5727</strain>
    </source>
</reference>
<organism evidence="5 6">
    <name type="scientific">Streptomyces indicus</name>
    <dbReference type="NCBI Taxonomy" id="417292"/>
    <lineage>
        <taxon>Bacteria</taxon>
        <taxon>Bacillati</taxon>
        <taxon>Actinomycetota</taxon>
        <taxon>Actinomycetes</taxon>
        <taxon>Kitasatosporales</taxon>
        <taxon>Streptomycetaceae</taxon>
        <taxon>Streptomyces</taxon>
    </lineage>
</organism>
<dbReference type="EMBL" id="FNFF01000001">
    <property type="protein sequence ID" value="SDJ61447.1"/>
    <property type="molecule type" value="Genomic_DNA"/>
</dbReference>
<dbReference type="SMART" id="SM00342">
    <property type="entry name" value="HTH_ARAC"/>
    <property type="match status" value="1"/>
</dbReference>
<dbReference type="PANTHER" id="PTHR46796">
    <property type="entry name" value="HTH-TYPE TRANSCRIPTIONAL ACTIVATOR RHAS-RELATED"/>
    <property type="match status" value="1"/>
</dbReference>
<dbReference type="GO" id="GO:0003700">
    <property type="term" value="F:DNA-binding transcription factor activity"/>
    <property type="evidence" value="ECO:0007669"/>
    <property type="project" value="InterPro"/>
</dbReference>
<dbReference type="RefSeq" id="WP_093607609.1">
    <property type="nucleotide sequence ID" value="NZ_FNFF01000001.1"/>
</dbReference>
<dbReference type="OrthoDB" id="9815799at2"/>
<sequence>MYSERASVFPGAVVWSRAPRERERGDAAYPVLPDGCMDLLWLDGRLVVAGPDTRAHRPADGPPAAVSGIRFAPGTAPALLGVPARELLDQRVELADLWPAARVRRLAHRIEAARDPRTGLEELALARAADTAPADPALRHAAERLAQGAAVAEVAAETGLGARTLHRRSLAAFGYGPKTLARILRLQRALELARGGLSPAEAAAAAGYADQPHFARDVRDLAGLTLGELLALTP</sequence>
<dbReference type="Pfam" id="PF12833">
    <property type="entry name" value="HTH_18"/>
    <property type="match status" value="1"/>
</dbReference>